<accession>A0AAV8Q102</accession>
<proteinExistence type="predicted"/>
<comment type="caution">
    <text evidence="2">The sequence shown here is derived from an EMBL/GenBank/DDBJ whole genome shotgun (WGS) entry which is preliminary data.</text>
</comment>
<evidence type="ECO:0000313" key="3">
    <source>
        <dbReference type="Proteomes" id="UP001222027"/>
    </source>
</evidence>
<evidence type="ECO:0000313" key="2">
    <source>
        <dbReference type="EMBL" id="KAJ8460383.1"/>
    </source>
</evidence>
<protein>
    <submittedName>
        <fullName evidence="2">Uncharacterized protein</fullName>
    </submittedName>
</protein>
<dbReference type="AlphaFoldDB" id="A0AAV8Q102"/>
<gene>
    <name evidence="2" type="ORF">OPV22_033309</name>
</gene>
<keyword evidence="3" id="KW-1185">Reference proteome</keyword>
<organism evidence="2 3">
    <name type="scientific">Ensete ventricosum</name>
    <name type="common">Abyssinian banana</name>
    <name type="synonym">Musa ensete</name>
    <dbReference type="NCBI Taxonomy" id="4639"/>
    <lineage>
        <taxon>Eukaryota</taxon>
        <taxon>Viridiplantae</taxon>
        <taxon>Streptophyta</taxon>
        <taxon>Embryophyta</taxon>
        <taxon>Tracheophyta</taxon>
        <taxon>Spermatophyta</taxon>
        <taxon>Magnoliopsida</taxon>
        <taxon>Liliopsida</taxon>
        <taxon>Zingiberales</taxon>
        <taxon>Musaceae</taxon>
        <taxon>Ensete</taxon>
    </lineage>
</organism>
<feature type="chain" id="PRO_5043832545" evidence="1">
    <location>
        <begin position="25"/>
        <end position="247"/>
    </location>
</feature>
<dbReference type="Proteomes" id="UP001222027">
    <property type="component" value="Unassembled WGS sequence"/>
</dbReference>
<dbReference type="EMBL" id="JAQQAF010000009">
    <property type="protein sequence ID" value="KAJ8460383.1"/>
    <property type="molecule type" value="Genomic_DNA"/>
</dbReference>
<keyword evidence="1" id="KW-0732">Signal</keyword>
<reference evidence="2 3" key="1">
    <citation type="submission" date="2022-12" db="EMBL/GenBank/DDBJ databases">
        <title>Chromosome-scale assembly of the Ensete ventricosum genome.</title>
        <authorList>
            <person name="Dussert Y."/>
            <person name="Stocks J."/>
            <person name="Wendawek A."/>
            <person name="Woldeyes F."/>
            <person name="Nichols R.A."/>
            <person name="Borrell J.S."/>
        </authorList>
    </citation>
    <scope>NUCLEOTIDE SEQUENCE [LARGE SCALE GENOMIC DNA]</scope>
    <source>
        <strain evidence="3">cv. Maze</strain>
        <tissue evidence="2">Seeds</tissue>
    </source>
</reference>
<feature type="signal peptide" evidence="1">
    <location>
        <begin position="1"/>
        <end position="24"/>
    </location>
</feature>
<evidence type="ECO:0000256" key="1">
    <source>
        <dbReference type="SAM" id="SignalP"/>
    </source>
</evidence>
<sequence length="247" mass="27301">MGGARGRRVVVLVVVLVQHMVAHAAPPLLPHSHHQSQNLPSSKLSHLTGYGGMDGICLLWLDAFGGKLASQKLQNPHLSLALTGNNRLEEESQDVTVSMHKKTMMICAHEWQESMIDRRKPNKNLSFSAPVQLKAPQAWNHHHRSYQGSQLLGMGFISNFPPSNRNIDPRIEAFSSPPLSLCALQSLIKFGAQQEDHMGFIEVVSQIAKPALDVHGQCFHVHMQWSLPHLGTTGSGGKMRKAERKSL</sequence>
<name>A0AAV8Q102_ENSVE</name>